<dbReference type="AlphaFoldDB" id="A0A139WKJ3"/>
<accession>A0A139WKJ3</accession>
<protein>
    <submittedName>
        <fullName evidence="1">Uncharacterized protein</fullName>
    </submittedName>
</protein>
<evidence type="ECO:0000313" key="1">
    <source>
        <dbReference type="EMBL" id="KYB28462.1"/>
    </source>
</evidence>
<evidence type="ECO:0000313" key="2">
    <source>
        <dbReference type="Proteomes" id="UP000007266"/>
    </source>
</evidence>
<reference evidence="1 2" key="2">
    <citation type="journal article" date="2010" name="Nucleic Acids Res.">
        <title>BeetleBase in 2010: revisions to provide comprehensive genomic information for Tribolium castaneum.</title>
        <authorList>
            <person name="Kim H.S."/>
            <person name="Murphy T."/>
            <person name="Xia J."/>
            <person name="Caragea D."/>
            <person name="Park Y."/>
            <person name="Beeman R.W."/>
            <person name="Lorenzen M.D."/>
            <person name="Butcher S."/>
            <person name="Manak J.R."/>
            <person name="Brown S.J."/>
        </authorList>
    </citation>
    <scope>GENOME REANNOTATION</scope>
    <source>
        <strain evidence="1 2">Georgia GA2</strain>
    </source>
</reference>
<dbReference type="InParanoid" id="A0A139WKJ3"/>
<name>A0A139WKJ3_TRICA</name>
<gene>
    <name evidence="1" type="primary">AUGUSTUS-3.0.2_32550</name>
    <name evidence="1" type="ORF">TcasGA2_TC032550</name>
</gene>
<proteinExistence type="predicted"/>
<organism evidence="1 2">
    <name type="scientific">Tribolium castaneum</name>
    <name type="common">Red flour beetle</name>
    <dbReference type="NCBI Taxonomy" id="7070"/>
    <lineage>
        <taxon>Eukaryota</taxon>
        <taxon>Metazoa</taxon>
        <taxon>Ecdysozoa</taxon>
        <taxon>Arthropoda</taxon>
        <taxon>Hexapoda</taxon>
        <taxon>Insecta</taxon>
        <taxon>Pterygota</taxon>
        <taxon>Neoptera</taxon>
        <taxon>Endopterygota</taxon>
        <taxon>Coleoptera</taxon>
        <taxon>Polyphaga</taxon>
        <taxon>Cucujiformia</taxon>
        <taxon>Tenebrionidae</taxon>
        <taxon>Tenebrionidae incertae sedis</taxon>
        <taxon>Tribolium</taxon>
    </lineage>
</organism>
<dbReference type="Proteomes" id="UP000007266">
    <property type="component" value="Linkage group 3"/>
</dbReference>
<keyword evidence="2" id="KW-1185">Reference proteome</keyword>
<reference evidence="1 2" key="1">
    <citation type="journal article" date="2008" name="Nature">
        <title>The genome of the model beetle and pest Tribolium castaneum.</title>
        <authorList>
            <consortium name="Tribolium Genome Sequencing Consortium"/>
            <person name="Richards S."/>
            <person name="Gibbs R.A."/>
            <person name="Weinstock G.M."/>
            <person name="Brown S.J."/>
            <person name="Denell R."/>
            <person name="Beeman R.W."/>
            <person name="Gibbs R."/>
            <person name="Beeman R.W."/>
            <person name="Brown S.J."/>
            <person name="Bucher G."/>
            <person name="Friedrich M."/>
            <person name="Grimmelikhuijzen C.J."/>
            <person name="Klingler M."/>
            <person name="Lorenzen M."/>
            <person name="Richards S."/>
            <person name="Roth S."/>
            <person name="Schroder R."/>
            <person name="Tautz D."/>
            <person name="Zdobnov E.M."/>
            <person name="Muzny D."/>
            <person name="Gibbs R.A."/>
            <person name="Weinstock G.M."/>
            <person name="Attaway T."/>
            <person name="Bell S."/>
            <person name="Buhay C.J."/>
            <person name="Chandrabose M.N."/>
            <person name="Chavez D."/>
            <person name="Clerk-Blankenburg K.P."/>
            <person name="Cree A."/>
            <person name="Dao M."/>
            <person name="Davis C."/>
            <person name="Chacko J."/>
            <person name="Dinh H."/>
            <person name="Dugan-Rocha S."/>
            <person name="Fowler G."/>
            <person name="Garner T.T."/>
            <person name="Garnes J."/>
            <person name="Gnirke A."/>
            <person name="Hawes A."/>
            <person name="Hernandez J."/>
            <person name="Hines S."/>
            <person name="Holder M."/>
            <person name="Hume J."/>
            <person name="Jhangiani S.N."/>
            <person name="Joshi V."/>
            <person name="Khan Z.M."/>
            <person name="Jackson L."/>
            <person name="Kovar C."/>
            <person name="Kowis A."/>
            <person name="Lee S."/>
            <person name="Lewis L.R."/>
            <person name="Margolis J."/>
            <person name="Morgan M."/>
            <person name="Nazareth L.V."/>
            <person name="Nguyen N."/>
            <person name="Okwuonu G."/>
            <person name="Parker D."/>
            <person name="Richards S."/>
            <person name="Ruiz S.J."/>
            <person name="Santibanez J."/>
            <person name="Savard J."/>
            <person name="Scherer S.E."/>
            <person name="Schneider B."/>
            <person name="Sodergren E."/>
            <person name="Tautz D."/>
            <person name="Vattahil S."/>
            <person name="Villasana D."/>
            <person name="White C.S."/>
            <person name="Wright R."/>
            <person name="Park Y."/>
            <person name="Beeman R.W."/>
            <person name="Lord J."/>
            <person name="Oppert B."/>
            <person name="Lorenzen M."/>
            <person name="Brown S."/>
            <person name="Wang L."/>
            <person name="Savard J."/>
            <person name="Tautz D."/>
            <person name="Richards S."/>
            <person name="Weinstock G."/>
            <person name="Gibbs R.A."/>
            <person name="Liu Y."/>
            <person name="Worley K."/>
            <person name="Weinstock G."/>
            <person name="Elsik C.G."/>
            <person name="Reese J.T."/>
            <person name="Elhaik E."/>
            <person name="Landan G."/>
            <person name="Graur D."/>
            <person name="Arensburger P."/>
            <person name="Atkinson P."/>
            <person name="Beeman R.W."/>
            <person name="Beidler J."/>
            <person name="Brown S.J."/>
            <person name="Demuth J.P."/>
            <person name="Drury D.W."/>
            <person name="Du Y.Z."/>
            <person name="Fujiwara H."/>
            <person name="Lorenzen M."/>
            <person name="Maselli V."/>
            <person name="Osanai M."/>
            <person name="Park Y."/>
            <person name="Robertson H.M."/>
            <person name="Tu Z."/>
            <person name="Wang J.J."/>
            <person name="Wang S."/>
            <person name="Richards S."/>
            <person name="Song H."/>
            <person name="Zhang L."/>
            <person name="Sodergren E."/>
            <person name="Werner D."/>
            <person name="Stanke M."/>
            <person name="Morgenstern B."/>
            <person name="Solovyev V."/>
            <person name="Kosarev P."/>
            <person name="Brown G."/>
            <person name="Chen H.C."/>
            <person name="Ermolaeva O."/>
            <person name="Hlavina W."/>
            <person name="Kapustin Y."/>
            <person name="Kiryutin B."/>
            <person name="Kitts P."/>
            <person name="Maglott D."/>
            <person name="Pruitt K."/>
            <person name="Sapojnikov V."/>
            <person name="Souvorov A."/>
            <person name="Mackey A.J."/>
            <person name="Waterhouse R.M."/>
            <person name="Wyder S."/>
            <person name="Zdobnov E.M."/>
            <person name="Zdobnov E.M."/>
            <person name="Wyder S."/>
            <person name="Kriventseva E.V."/>
            <person name="Kadowaki T."/>
            <person name="Bork P."/>
            <person name="Aranda M."/>
            <person name="Bao R."/>
            <person name="Beermann A."/>
            <person name="Berns N."/>
            <person name="Bolognesi R."/>
            <person name="Bonneton F."/>
            <person name="Bopp D."/>
            <person name="Brown S.J."/>
            <person name="Bucher G."/>
            <person name="Butts T."/>
            <person name="Chaumot A."/>
            <person name="Denell R.E."/>
            <person name="Ferrier D.E."/>
            <person name="Friedrich M."/>
            <person name="Gordon C.M."/>
            <person name="Jindra M."/>
            <person name="Klingler M."/>
            <person name="Lan Q."/>
            <person name="Lattorff H.M."/>
            <person name="Laudet V."/>
            <person name="von Levetsow C."/>
            <person name="Liu Z."/>
            <person name="Lutz R."/>
            <person name="Lynch J.A."/>
            <person name="da Fonseca R.N."/>
            <person name="Posnien N."/>
            <person name="Reuter R."/>
            <person name="Roth S."/>
            <person name="Savard J."/>
            <person name="Schinko J.B."/>
            <person name="Schmitt C."/>
            <person name="Schoppmeier M."/>
            <person name="Schroder R."/>
            <person name="Shippy T.D."/>
            <person name="Simonnet F."/>
            <person name="Marques-Souza H."/>
            <person name="Tautz D."/>
            <person name="Tomoyasu Y."/>
            <person name="Trauner J."/>
            <person name="Van der Zee M."/>
            <person name="Vervoort M."/>
            <person name="Wittkopp N."/>
            <person name="Wimmer E.A."/>
            <person name="Yang X."/>
            <person name="Jones A.K."/>
            <person name="Sattelle D.B."/>
            <person name="Ebert P.R."/>
            <person name="Nelson D."/>
            <person name="Scott J.G."/>
            <person name="Beeman R.W."/>
            <person name="Muthukrishnan S."/>
            <person name="Kramer K.J."/>
            <person name="Arakane Y."/>
            <person name="Beeman R.W."/>
            <person name="Zhu Q."/>
            <person name="Hogenkamp D."/>
            <person name="Dixit R."/>
            <person name="Oppert B."/>
            <person name="Jiang H."/>
            <person name="Zou Z."/>
            <person name="Marshall J."/>
            <person name="Elpidina E."/>
            <person name="Vinokurov K."/>
            <person name="Oppert C."/>
            <person name="Zou Z."/>
            <person name="Evans J."/>
            <person name="Lu Z."/>
            <person name="Zhao P."/>
            <person name="Sumathipala N."/>
            <person name="Altincicek B."/>
            <person name="Vilcinskas A."/>
            <person name="Williams M."/>
            <person name="Hultmark D."/>
            <person name="Hetru C."/>
            <person name="Jiang H."/>
            <person name="Grimmelikhuijzen C.J."/>
            <person name="Hauser F."/>
            <person name="Cazzamali G."/>
            <person name="Williamson M."/>
            <person name="Park Y."/>
            <person name="Li B."/>
            <person name="Tanaka Y."/>
            <person name="Predel R."/>
            <person name="Neupert S."/>
            <person name="Schachtner J."/>
            <person name="Verleyen P."/>
            <person name="Raible F."/>
            <person name="Bork P."/>
            <person name="Friedrich M."/>
            <person name="Walden K.K."/>
            <person name="Robertson H.M."/>
            <person name="Angeli S."/>
            <person name="Foret S."/>
            <person name="Bucher G."/>
            <person name="Schuetz S."/>
            <person name="Maleszka R."/>
            <person name="Wimmer E.A."/>
            <person name="Beeman R.W."/>
            <person name="Lorenzen M."/>
            <person name="Tomoyasu Y."/>
            <person name="Miller S.C."/>
            <person name="Grossmann D."/>
            <person name="Bucher G."/>
        </authorList>
    </citation>
    <scope>NUCLEOTIDE SEQUENCE [LARGE SCALE GENOMIC DNA]</scope>
    <source>
        <strain evidence="1 2">Georgia GA2</strain>
    </source>
</reference>
<sequence>MKLSMLIRDKRMGVSIYCNMIKFSSPQHAMNAITYR</sequence>
<dbReference type="EMBL" id="KQ971326">
    <property type="protein sequence ID" value="KYB28462.1"/>
    <property type="molecule type" value="Genomic_DNA"/>
</dbReference>